<keyword evidence="5 7" id="KW-0175">Coiled coil</keyword>
<protein>
    <submittedName>
        <fullName evidence="9">DivIVA domain-containing protein</fullName>
    </submittedName>
</protein>
<evidence type="ECO:0000256" key="4">
    <source>
        <dbReference type="ARBA" id="ARBA00022618"/>
    </source>
</evidence>
<feature type="compositionally biased region" description="Polar residues" evidence="8">
    <location>
        <begin position="186"/>
        <end position="198"/>
    </location>
</feature>
<dbReference type="InterPro" id="IPR019933">
    <property type="entry name" value="DivIVA_domain"/>
</dbReference>
<proteinExistence type="inferred from homology"/>
<evidence type="ECO:0000256" key="1">
    <source>
        <dbReference type="ARBA" id="ARBA00004496"/>
    </source>
</evidence>
<dbReference type="InterPro" id="IPR007793">
    <property type="entry name" value="DivIVA_fam"/>
</dbReference>
<dbReference type="PANTHER" id="PTHR35794">
    <property type="entry name" value="CELL DIVISION PROTEIN DIVIVA"/>
    <property type="match status" value="1"/>
</dbReference>
<feature type="compositionally biased region" description="Acidic residues" evidence="8">
    <location>
        <begin position="175"/>
        <end position="184"/>
    </location>
</feature>
<comment type="subcellular location">
    <subcellularLocation>
        <location evidence="1">Cytoplasm</location>
    </subcellularLocation>
</comment>
<dbReference type="EMBL" id="DVFO01000032">
    <property type="protein sequence ID" value="HIQ60639.1"/>
    <property type="molecule type" value="Genomic_DNA"/>
</dbReference>
<dbReference type="Proteomes" id="UP000886879">
    <property type="component" value="Unassembled WGS sequence"/>
</dbReference>
<evidence type="ECO:0000256" key="2">
    <source>
        <dbReference type="ARBA" id="ARBA00009008"/>
    </source>
</evidence>
<feature type="region of interest" description="Disordered" evidence="8">
    <location>
        <begin position="163"/>
        <end position="207"/>
    </location>
</feature>
<evidence type="ECO:0000256" key="5">
    <source>
        <dbReference type="ARBA" id="ARBA00023054"/>
    </source>
</evidence>
<reference evidence="9" key="1">
    <citation type="submission" date="2020-10" db="EMBL/GenBank/DDBJ databases">
        <authorList>
            <person name="Gilroy R."/>
        </authorList>
    </citation>
    <scope>NUCLEOTIDE SEQUENCE</scope>
    <source>
        <strain evidence="9">ChiGjej2B2-12916</strain>
    </source>
</reference>
<comment type="similarity">
    <text evidence="2">Belongs to the DivIVA family.</text>
</comment>
<evidence type="ECO:0000256" key="6">
    <source>
        <dbReference type="ARBA" id="ARBA00023306"/>
    </source>
</evidence>
<evidence type="ECO:0000256" key="3">
    <source>
        <dbReference type="ARBA" id="ARBA00022490"/>
    </source>
</evidence>
<dbReference type="GO" id="GO:0005737">
    <property type="term" value="C:cytoplasm"/>
    <property type="evidence" value="ECO:0007669"/>
    <property type="project" value="UniProtKB-SubCell"/>
</dbReference>
<dbReference type="GO" id="GO:0051301">
    <property type="term" value="P:cell division"/>
    <property type="evidence" value="ECO:0007669"/>
    <property type="project" value="UniProtKB-KW"/>
</dbReference>
<feature type="coiled-coil region" evidence="7">
    <location>
        <begin position="29"/>
        <end position="124"/>
    </location>
</feature>
<dbReference type="NCBIfam" id="TIGR03544">
    <property type="entry name" value="DivI1A_domain"/>
    <property type="match status" value="1"/>
</dbReference>
<reference evidence="9" key="2">
    <citation type="journal article" date="2021" name="PeerJ">
        <title>Extensive microbial diversity within the chicken gut microbiome revealed by metagenomics and culture.</title>
        <authorList>
            <person name="Gilroy R."/>
            <person name="Ravi A."/>
            <person name="Getino M."/>
            <person name="Pursley I."/>
            <person name="Horton D.L."/>
            <person name="Alikhan N.F."/>
            <person name="Baker D."/>
            <person name="Gharbi K."/>
            <person name="Hall N."/>
            <person name="Watson M."/>
            <person name="Adriaenssens E.M."/>
            <person name="Foster-Nyarko E."/>
            <person name="Jarju S."/>
            <person name="Secka A."/>
            <person name="Antonio M."/>
            <person name="Oren A."/>
            <person name="Chaudhuri R.R."/>
            <person name="La Ragione R."/>
            <person name="Hildebrand F."/>
            <person name="Pallen M.J."/>
        </authorList>
    </citation>
    <scope>NUCLEOTIDE SEQUENCE</scope>
    <source>
        <strain evidence="9">ChiGjej2B2-12916</strain>
    </source>
</reference>
<evidence type="ECO:0000256" key="7">
    <source>
        <dbReference type="SAM" id="Coils"/>
    </source>
</evidence>
<dbReference type="PANTHER" id="PTHR35794:SF2">
    <property type="entry name" value="CELL DIVISION PROTEIN DIVIVA"/>
    <property type="match status" value="1"/>
</dbReference>
<keyword evidence="4" id="KW-0132">Cell division</keyword>
<dbReference type="Pfam" id="PF05103">
    <property type="entry name" value="DivIVA"/>
    <property type="match status" value="1"/>
</dbReference>
<dbReference type="AlphaFoldDB" id="A0A9D0YRX7"/>
<keyword evidence="6" id="KW-0131">Cell cycle</keyword>
<gene>
    <name evidence="9" type="ORF">IAD31_03465</name>
</gene>
<evidence type="ECO:0000313" key="10">
    <source>
        <dbReference type="Proteomes" id="UP000886879"/>
    </source>
</evidence>
<dbReference type="Gene3D" id="6.10.250.660">
    <property type="match status" value="1"/>
</dbReference>
<comment type="caution">
    <text evidence="9">The sequence shown here is derived from an EMBL/GenBank/DDBJ whole genome shotgun (WGS) entry which is preliminary data.</text>
</comment>
<name>A0A9D0YRX7_9FIRM</name>
<accession>A0A9D0YRX7</accession>
<evidence type="ECO:0000256" key="8">
    <source>
        <dbReference type="SAM" id="MobiDB-lite"/>
    </source>
</evidence>
<keyword evidence="3" id="KW-0963">Cytoplasm</keyword>
<evidence type="ECO:0000313" key="9">
    <source>
        <dbReference type="EMBL" id="HIQ60639.1"/>
    </source>
</evidence>
<sequence>MMTPQEVASHVFAKATFGGYNMTMVDEFLDQLTEDYTALYNDNTILKNKLKVLSDSIEEYRATDVAMRKTLLAAQQMADSMVSDAEKKKTQLEQDATQEAQARKSKLEAEIAAEEFRLHQAQKATADYVMKLHALHQEELDYLSRLGQMVPPEMAQAAMAQSIVPEGPTTPVEDLTSEEEEVEEPTISQPLQQSQQPKNDPVDDLYLDATRRFDDLQFGKDYQIK</sequence>
<organism evidence="9 10">
    <name type="scientific">Candidatus Enterenecus faecium</name>
    <dbReference type="NCBI Taxonomy" id="2840780"/>
    <lineage>
        <taxon>Bacteria</taxon>
        <taxon>Bacillati</taxon>
        <taxon>Bacillota</taxon>
        <taxon>Clostridia</taxon>
        <taxon>Eubacteriales</taxon>
        <taxon>Candidatus Enterenecus</taxon>
    </lineage>
</organism>